<dbReference type="InterPro" id="IPR032710">
    <property type="entry name" value="NTF2-like_dom_sf"/>
</dbReference>
<dbReference type="InterPro" id="IPR002563">
    <property type="entry name" value="Flavin_Rdtase-like_dom"/>
</dbReference>
<dbReference type="HOGENOM" id="CLU_911906_0_0_11"/>
<dbReference type="SUPFAM" id="SSF50475">
    <property type="entry name" value="FMN-binding split barrel"/>
    <property type="match status" value="1"/>
</dbReference>
<dbReference type="InterPro" id="IPR012349">
    <property type="entry name" value="Split_barrel_FMN-bd"/>
</dbReference>
<dbReference type="GO" id="GO:0030638">
    <property type="term" value="P:polyketide metabolic process"/>
    <property type="evidence" value="ECO:0007669"/>
    <property type="project" value="InterPro"/>
</dbReference>
<dbReference type="SUPFAM" id="SSF54427">
    <property type="entry name" value="NTF2-like"/>
    <property type="match status" value="1"/>
</dbReference>
<proteinExistence type="predicted"/>
<accession>D9WAV0</accession>
<dbReference type="Proteomes" id="UP000003963">
    <property type="component" value="Unassembled WGS sequence"/>
</dbReference>
<sequence length="311" mass="34051">MTHTLDRSAGPADRTSRIRSAWRAAWDQGYVEALDDLLSPTYVRRRGPASVTQDRDQLKDSILAMREAFPDLRTQIEDIVEDGDRLAIRWRSTGRHTGAFLGVPPTGKPVEVSGATFARFDGPSVAEEWVTFDSRQLLEALGIITTGHQTAVDADLVRGVHRKFITASPWSPRTTRAPRRGSRSTPSPASRSTRRWCWFVSSAAPRPIPRCTGGATWASASWPPTSWTSKVFASKGEDKFAQVSWTPGDFGAPLIDGSCAQLEVEIGERLEAGSHTVFTGRVVSARCDDLAPLVYSGGGFFDISHTAPLPW</sequence>
<dbReference type="Pfam" id="PF07366">
    <property type="entry name" value="SnoaL"/>
    <property type="match status" value="1"/>
</dbReference>
<dbReference type="STRING" id="457427.SSOG_00456"/>
<protein>
    <submittedName>
        <fullName evidence="3">Putative flavin reductase like domain protein (Oxidoreductase)</fullName>
    </submittedName>
</protein>
<feature type="region of interest" description="Disordered" evidence="1">
    <location>
        <begin position="169"/>
        <end position="191"/>
    </location>
</feature>
<dbReference type="AlphaFoldDB" id="D9WAV0"/>
<organism evidence="3 4">
    <name type="scientific">Streptomyces himastatinicus ATCC 53653</name>
    <dbReference type="NCBI Taxonomy" id="457427"/>
    <lineage>
        <taxon>Bacteria</taxon>
        <taxon>Bacillati</taxon>
        <taxon>Actinomycetota</taxon>
        <taxon>Actinomycetes</taxon>
        <taxon>Kitasatosporales</taxon>
        <taxon>Streptomycetaceae</taxon>
        <taxon>Streptomyces</taxon>
        <taxon>Streptomyces violaceusniger group</taxon>
    </lineage>
</organism>
<dbReference type="InterPro" id="IPR009959">
    <property type="entry name" value="Cyclase_SnoaL-like"/>
</dbReference>
<dbReference type="EMBL" id="GG657754">
    <property type="protein sequence ID" value="EFL20744.1"/>
    <property type="molecule type" value="Genomic_DNA"/>
</dbReference>
<evidence type="ECO:0000313" key="4">
    <source>
        <dbReference type="Proteomes" id="UP000003963"/>
    </source>
</evidence>
<evidence type="ECO:0000313" key="3">
    <source>
        <dbReference type="EMBL" id="EFL20744.1"/>
    </source>
</evidence>
<reference evidence="3 4" key="1">
    <citation type="submission" date="2009-02" db="EMBL/GenBank/DDBJ databases">
        <title>Annotation of Streptomyces hygroscopicus strain ATCC 53653.</title>
        <authorList>
            <consortium name="The Broad Institute Genome Sequencing Platform"/>
            <consortium name="Broad Institute Microbial Sequencing Center"/>
            <person name="Fischbach M."/>
            <person name="Godfrey P."/>
            <person name="Ward D."/>
            <person name="Young S."/>
            <person name="Zeng Q."/>
            <person name="Koehrsen M."/>
            <person name="Alvarado L."/>
            <person name="Berlin A.M."/>
            <person name="Bochicchio J."/>
            <person name="Borenstein D."/>
            <person name="Chapman S.B."/>
            <person name="Chen Z."/>
            <person name="Engels R."/>
            <person name="Freedman E."/>
            <person name="Gellesch M."/>
            <person name="Goldberg J."/>
            <person name="Griggs A."/>
            <person name="Gujja S."/>
            <person name="Heilman E.R."/>
            <person name="Heiman D.I."/>
            <person name="Hepburn T.A."/>
            <person name="Howarth C."/>
            <person name="Jen D."/>
            <person name="Larson L."/>
            <person name="Lewis B."/>
            <person name="Mehta T."/>
            <person name="Park D."/>
            <person name="Pearson M."/>
            <person name="Richards J."/>
            <person name="Roberts A."/>
            <person name="Saif S."/>
            <person name="Shea T.D."/>
            <person name="Shenoy N."/>
            <person name="Sisk P."/>
            <person name="Stolte C."/>
            <person name="Sykes S.N."/>
            <person name="Thomson T."/>
            <person name="Walk T."/>
            <person name="White J."/>
            <person name="Yandava C."/>
            <person name="Straight P."/>
            <person name="Clardy J."/>
            <person name="Hung D."/>
            <person name="Kolter R."/>
            <person name="Mekalanos J."/>
            <person name="Walker S."/>
            <person name="Walsh C.T."/>
            <person name="Wieland-Brown L.C."/>
            <person name="Haas B."/>
            <person name="Nusbaum C."/>
            <person name="Birren B."/>
        </authorList>
    </citation>
    <scope>NUCLEOTIDE SEQUENCE [LARGE SCALE GENOMIC DNA]</scope>
    <source>
        <strain evidence="3 4">ATCC 53653</strain>
    </source>
</reference>
<dbReference type="Pfam" id="PF01613">
    <property type="entry name" value="Flavin_Reduct"/>
    <property type="match status" value="1"/>
</dbReference>
<dbReference type="SMART" id="SM00903">
    <property type="entry name" value="Flavin_Reduct"/>
    <property type="match status" value="1"/>
</dbReference>
<name>D9WAV0_9ACTN</name>
<evidence type="ECO:0000256" key="1">
    <source>
        <dbReference type="SAM" id="MobiDB-lite"/>
    </source>
</evidence>
<dbReference type="Gene3D" id="3.10.450.50">
    <property type="match status" value="1"/>
</dbReference>
<dbReference type="PANTHER" id="PTHR38436:SF1">
    <property type="entry name" value="ESTER CYCLASE"/>
    <property type="match status" value="1"/>
</dbReference>
<feature type="domain" description="Flavin reductase like" evidence="2">
    <location>
        <begin position="134"/>
        <end position="302"/>
    </location>
</feature>
<dbReference type="GO" id="GO:0010181">
    <property type="term" value="F:FMN binding"/>
    <property type="evidence" value="ECO:0007669"/>
    <property type="project" value="InterPro"/>
</dbReference>
<dbReference type="GO" id="GO:0016646">
    <property type="term" value="F:oxidoreductase activity, acting on the CH-NH group of donors, NAD or NADP as acceptor"/>
    <property type="evidence" value="ECO:0007669"/>
    <property type="project" value="UniProtKB-ARBA"/>
</dbReference>
<evidence type="ECO:0000259" key="2">
    <source>
        <dbReference type="SMART" id="SM00903"/>
    </source>
</evidence>
<keyword evidence="4" id="KW-1185">Reference proteome</keyword>
<dbReference type="Gene3D" id="2.30.110.10">
    <property type="entry name" value="Electron Transport, Fmn-binding Protein, Chain A"/>
    <property type="match status" value="1"/>
</dbReference>
<dbReference type="PANTHER" id="PTHR38436">
    <property type="entry name" value="POLYKETIDE CYCLASE SNOAL-LIKE DOMAIN"/>
    <property type="match status" value="1"/>
</dbReference>
<gene>
    <name evidence="3" type="ORF">SSOG_00456</name>
</gene>